<comment type="caution">
    <text evidence="1">The sequence shown here is derived from an EMBL/GenBank/DDBJ whole genome shotgun (WGS) entry which is preliminary data.</text>
</comment>
<evidence type="ECO:0000313" key="2">
    <source>
        <dbReference type="Proteomes" id="UP000231436"/>
    </source>
</evidence>
<accession>A0A2M8LGM0</accession>
<organism evidence="1 2">
    <name type="scientific">Candidatus Uhrbacteria bacterium CG10_big_fil_rev_8_21_14_0_10_48_16</name>
    <dbReference type="NCBI Taxonomy" id="1975038"/>
    <lineage>
        <taxon>Bacteria</taxon>
        <taxon>Candidatus Uhriibacteriota</taxon>
    </lineage>
</organism>
<protein>
    <submittedName>
        <fullName evidence="1">Uncharacterized protein</fullName>
    </submittedName>
</protein>
<dbReference type="Proteomes" id="UP000231436">
    <property type="component" value="Unassembled WGS sequence"/>
</dbReference>
<sequence>MRLFADQSFGGKAITLQSGDEVLIECPNGRAWLMLLFGVRTEISAYPVSFRQDSPAGDNKFLLDAHDQETAHREVNDILAPLGLQIGPETGRDNTYIRYTLIPL</sequence>
<reference evidence="2" key="1">
    <citation type="submission" date="2017-09" db="EMBL/GenBank/DDBJ databases">
        <title>Depth-based differentiation of microbial function through sediment-hosted aquifers and enrichment of novel symbionts in the deep terrestrial subsurface.</title>
        <authorList>
            <person name="Probst A.J."/>
            <person name="Ladd B."/>
            <person name="Jarett J.K."/>
            <person name="Geller-Mcgrath D.E."/>
            <person name="Sieber C.M.K."/>
            <person name="Emerson J.B."/>
            <person name="Anantharaman K."/>
            <person name="Thomas B.C."/>
            <person name="Malmstrom R."/>
            <person name="Stieglmeier M."/>
            <person name="Klingl A."/>
            <person name="Woyke T."/>
            <person name="Ryan C.M."/>
            <person name="Banfield J.F."/>
        </authorList>
    </citation>
    <scope>NUCLEOTIDE SEQUENCE [LARGE SCALE GENOMIC DNA]</scope>
</reference>
<name>A0A2M8LGM0_9BACT</name>
<dbReference type="EMBL" id="PFEU01000018">
    <property type="protein sequence ID" value="PJE76545.1"/>
    <property type="molecule type" value="Genomic_DNA"/>
</dbReference>
<evidence type="ECO:0000313" key="1">
    <source>
        <dbReference type="EMBL" id="PJE76545.1"/>
    </source>
</evidence>
<gene>
    <name evidence="1" type="ORF">COV05_04215</name>
</gene>
<dbReference type="AlphaFoldDB" id="A0A2M8LGM0"/>
<proteinExistence type="predicted"/>